<keyword evidence="4" id="KW-1185">Reference proteome</keyword>
<proteinExistence type="predicted"/>
<dbReference type="AlphaFoldDB" id="A0A317C4M6"/>
<keyword evidence="2" id="KW-0812">Transmembrane</keyword>
<gene>
    <name evidence="3" type="ORF">DKT75_20905</name>
</gene>
<comment type="caution">
    <text evidence="3">The sequence shown here is derived from an EMBL/GenBank/DDBJ whole genome shotgun (WGS) entry which is preliminary data.</text>
</comment>
<dbReference type="EMBL" id="QGKL01000043">
    <property type="protein sequence ID" value="PWQ93151.1"/>
    <property type="molecule type" value="Genomic_DNA"/>
</dbReference>
<reference evidence="3 4" key="1">
    <citation type="submission" date="2018-05" db="EMBL/GenBank/DDBJ databases">
        <title>Leucothrix arctica sp. nov., isolated from Arctic seawater.</title>
        <authorList>
            <person name="Choi A."/>
            <person name="Baek K."/>
        </authorList>
    </citation>
    <scope>NUCLEOTIDE SEQUENCE [LARGE SCALE GENOMIC DNA]</scope>
    <source>
        <strain evidence="3 4">IMCC9719</strain>
    </source>
</reference>
<accession>A0A317C4M6</accession>
<dbReference type="Proteomes" id="UP000245506">
    <property type="component" value="Unassembled WGS sequence"/>
</dbReference>
<evidence type="ECO:0000313" key="4">
    <source>
        <dbReference type="Proteomes" id="UP000245506"/>
    </source>
</evidence>
<evidence type="ECO:0008006" key="5">
    <source>
        <dbReference type="Google" id="ProtNLM"/>
    </source>
</evidence>
<protein>
    <recommendedName>
        <fullName evidence="5">Tetratricopeptide repeat protein</fullName>
    </recommendedName>
</protein>
<feature type="transmembrane region" description="Helical" evidence="2">
    <location>
        <begin position="64"/>
        <end position="85"/>
    </location>
</feature>
<feature type="region of interest" description="Disordered" evidence="1">
    <location>
        <begin position="153"/>
        <end position="195"/>
    </location>
</feature>
<keyword evidence="2" id="KW-0472">Membrane</keyword>
<dbReference type="OrthoDB" id="5620487at2"/>
<evidence type="ECO:0000313" key="3">
    <source>
        <dbReference type="EMBL" id="PWQ93151.1"/>
    </source>
</evidence>
<evidence type="ECO:0000256" key="1">
    <source>
        <dbReference type="SAM" id="MobiDB-lite"/>
    </source>
</evidence>
<dbReference type="RefSeq" id="WP_109826727.1">
    <property type="nucleotide sequence ID" value="NZ_QGKL01000043.1"/>
</dbReference>
<keyword evidence="2" id="KW-1133">Transmembrane helix</keyword>
<sequence>MNRSDSDSKLLYQRAEELRKANKSSEAQQQYLDTIKYTQGRTEQRNQATIDRAGSAQTRLKVKLAAFLMIPVVLAGAAYATFRYIDNDFAEQQAQTDPKTFLFVEWLADRQTKQVLSNLVQANPDLSFDFSSSASALTPAELLASMTSSSMQERFRQQGLQEDDDTGGNNTEGDGSGAFQCSLEPAPQCNDMPTAGGARRNEIELIVNSYRAVLDNEKDCAKVETSIQAIGKEVKWRRSEIDIKSDLESVALRCFSRQENYEKAIEYSRKMQCSKDPSAINSSYWHLTANYHKSGDIEKARTMYSCFRESVSFIAKSSPEPWRVASGHRESGALAWLYFNDLDTAVSELEAARNALKKARDQSPVLRSVAAEVDLDLLETYVTANIDPKTFAALHNDINNSGLLTDGYKQIKDALAGIYYLQNNNNADAAIALGNVAERFKHLPEYICDWDWSGFQRGLSDSIKDPVARQKADQLVVATDCYVTQTSDERIAKVRDVLQWLKR</sequence>
<organism evidence="3 4">
    <name type="scientific">Leucothrix arctica</name>
    <dbReference type="NCBI Taxonomy" id="1481894"/>
    <lineage>
        <taxon>Bacteria</taxon>
        <taxon>Pseudomonadati</taxon>
        <taxon>Pseudomonadota</taxon>
        <taxon>Gammaproteobacteria</taxon>
        <taxon>Thiotrichales</taxon>
        <taxon>Thiotrichaceae</taxon>
        <taxon>Leucothrix</taxon>
    </lineage>
</organism>
<dbReference type="InterPro" id="IPR011990">
    <property type="entry name" value="TPR-like_helical_dom_sf"/>
</dbReference>
<name>A0A317C4M6_9GAMM</name>
<evidence type="ECO:0000256" key="2">
    <source>
        <dbReference type="SAM" id="Phobius"/>
    </source>
</evidence>
<dbReference type="Gene3D" id="1.25.40.10">
    <property type="entry name" value="Tetratricopeptide repeat domain"/>
    <property type="match status" value="1"/>
</dbReference>